<evidence type="ECO:0008006" key="3">
    <source>
        <dbReference type="Google" id="ProtNLM"/>
    </source>
</evidence>
<dbReference type="EMBL" id="CP121208">
    <property type="protein sequence ID" value="WFM83209.1"/>
    <property type="molecule type" value="Genomic_DNA"/>
</dbReference>
<protein>
    <recommendedName>
        <fullName evidence="3">N-acetyltransferase domain-containing protein</fullName>
    </recommendedName>
</protein>
<dbReference type="InterPro" id="IPR016181">
    <property type="entry name" value="Acyl_CoA_acyltransferase"/>
</dbReference>
<dbReference type="Proteomes" id="UP001215216">
    <property type="component" value="Chromosome"/>
</dbReference>
<keyword evidence="2" id="KW-1185">Reference proteome</keyword>
<accession>A0ABY8FXH3</accession>
<dbReference type="SUPFAM" id="SSF55729">
    <property type="entry name" value="Acyl-CoA N-acyltransferases (Nat)"/>
    <property type="match status" value="1"/>
</dbReference>
<proteinExistence type="predicted"/>
<name>A0ABY8FXH3_9ACTO</name>
<organism evidence="1 2">
    <name type="scientific">Arcanobacterium canis</name>
    <dbReference type="NCBI Taxonomy" id="999183"/>
    <lineage>
        <taxon>Bacteria</taxon>
        <taxon>Bacillati</taxon>
        <taxon>Actinomycetota</taxon>
        <taxon>Actinomycetes</taxon>
        <taxon>Actinomycetales</taxon>
        <taxon>Actinomycetaceae</taxon>
        <taxon>Arcanobacterium</taxon>
    </lineage>
</organism>
<evidence type="ECO:0000313" key="2">
    <source>
        <dbReference type="Proteomes" id="UP001215216"/>
    </source>
</evidence>
<dbReference type="RefSeq" id="WP_278012634.1">
    <property type="nucleotide sequence ID" value="NZ_CP121208.1"/>
</dbReference>
<sequence length="146" mass="15559">MEQIFIRQANALDIAQIANRMEKDVREINPDNLQPALAAIENTIVHGGPSTFWVATSNSTIVGAAKVSALGPGHAALIALDWINADSDQAAAKIVSFALGDLTAQAWAFTTAQEEFLIELGFEATETIFEAGDTSPYVGVGKLMIR</sequence>
<gene>
    <name evidence="1" type="ORF">P7079_07400</name>
</gene>
<evidence type="ECO:0000313" key="1">
    <source>
        <dbReference type="EMBL" id="WFM83209.1"/>
    </source>
</evidence>
<reference evidence="1 2" key="1">
    <citation type="submission" date="2023-03" db="EMBL/GenBank/DDBJ databases">
        <title>Complete genome of Arcanobacterium canis strain DSM 25104 isolated in 2010 from a canine otitis externa in Germany.</title>
        <authorList>
            <person name="Borowiak M."/>
            <person name="Kreitlow A."/>
            <person name="Malorny B."/>
            <person name="Laemmler C."/>
            <person name="Prenger-Berninghoff E."/>
            <person name="Ploetz M."/>
            <person name="Abdulmawjood A."/>
        </authorList>
    </citation>
    <scope>NUCLEOTIDE SEQUENCE [LARGE SCALE GENOMIC DNA]</scope>
    <source>
        <strain evidence="1 2">DSM 25104</strain>
    </source>
</reference>